<dbReference type="EC" id="2.7.11.1" evidence="1"/>
<evidence type="ECO:0000256" key="8">
    <source>
        <dbReference type="ARBA" id="ARBA00048679"/>
    </source>
</evidence>
<dbReference type="InParanoid" id="H0EZH3"/>
<evidence type="ECO:0000256" key="1">
    <source>
        <dbReference type="ARBA" id="ARBA00012513"/>
    </source>
</evidence>
<dbReference type="Gene3D" id="3.30.200.20">
    <property type="entry name" value="Phosphorylase Kinase, domain 1"/>
    <property type="match status" value="1"/>
</dbReference>
<keyword evidence="5 10" id="KW-0418">Kinase</keyword>
<dbReference type="EMBL" id="AGUE01000283">
    <property type="protein sequence ID" value="EHK96083.1"/>
    <property type="molecule type" value="Genomic_DNA"/>
</dbReference>
<gene>
    <name evidence="10" type="ORF">M7I_8241</name>
</gene>
<keyword evidence="3" id="KW-0808">Transferase</keyword>
<dbReference type="Proteomes" id="UP000005446">
    <property type="component" value="Unassembled WGS sequence"/>
</dbReference>
<evidence type="ECO:0000256" key="9">
    <source>
        <dbReference type="SAM" id="MobiDB-lite"/>
    </source>
</evidence>
<dbReference type="PANTHER" id="PTHR47634">
    <property type="entry name" value="PROTEIN KINASE DOMAIN-CONTAINING PROTEIN-RELATED"/>
    <property type="match status" value="1"/>
</dbReference>
<evidence type="ECO:0000256" key="4">
    <source>
        <dbReference type="ARBA" id="ARBA00022741"/>
    </source>
</evidence>
<proteinExistence type="predicted"/>
<evidence type="ECO:0000256" key="5">
    <source>
        <dbReference type="ARBA" id="ARBA00022777"/>
    </source>
</evidence>
<comment type="caution">
    <text evidence="10">The sequence shown here is derived from an EMBL/GenBank/DDBJ whole genome shotgun (WGS) entry which is preliminary data.</text>
</comment>
<dbReference type="GO" id="GO:0004674">
    <property type="term" value="F:protein serine/threonine kinase activity"/>
    <property type="evidence" value="ECO:0007669"/>
    <property type="project" value="UniProtKB-KW"/>
</dbReference>
<keyword evidence="2" id="KW-0723">Serine/threonine-protein kinase</keyword>
<evidence type="ECO:0000256" key="3">
    <source>
        <dbReference type="ARBA" id="ARBA00022679"/>
    </source>
</evidence>
<name>H0EZH3_GLAL7</name>
<evidence type="ECO:0000313" key="11">
    <source>
        <dbReference type="Proteomes" id="UP000005446"/>
    </source>
</evidence>
<evidence type="ECO:0000256" key="6">
    <source>
        <dbReference type="ARBA" id="ARBA00022840"/>
    </source>
</evidence>
<keyword evidence="11" id="KW-1185">Reference proteome</keyword>
<dbReference type="HOGENOM" id="CLU_000288_81_1_1"/>
<evidence type="ECO:0000256" key="2">
    <source>
        <dbReference type="ARBA" id="ARBA00022527"/>
    </source>
</evidence>
<sequence>MLFRTPGVDVVASDQCLEEESNERFKTGRYYPVNIGDIFSSKYQVVGKLGWGVTSTVWLARDLHIIDETLLTDFTTAEMKHPSPRKTIDGLPVYASRRFGVPKIHGVAVLSDFGSAVKGQDPDGSGYKTRAHLAEVIGFLGPPPLDLLKRGLRSREWFHEDGTWKAEVESPQGTSLENSEERLEGDNKWRPEDRKTAKELPEDPWLNAEN</sequence>
<dbReference type="Gene3D" id="1.10.510.10">
    <property type="entry name" value="Transferase(Phosphotransferase) domain 1"/>
    <property type="match status" value="1"/>
</dbReference>
<comment type="catalytic activity">
    <reaction evidence="7">
        <text>L-threonyl-[protein] + ATP = O-phospho-L-threonyl-[protein] + ADP + H(+)</text>
        <dbReference type="Rhea" id="RHEA:46608"/>
        <dbReference type="Rhea" id="RHEA-COMP:11060"/>
        <dbReference type="Rhea" id="RHEA-COMP:11605"/>
        <dbReference type="ChEBI" id="CHEBI:15378"/>
        <dbReference type="ChEBI" id="CHEBI:30013"/>
        <dbReference type="ChEBI" id="CHEBI:30616"/>
        <dbReference type="ChEBI" id="CHEBI:61977"/>
        <dbReference type="ChEBI" id="CHEBI:456216"/>
        <dbReference type="EC" id="2.7.11.1"/>
    </reaction>
</comment>
<protein>
    <recommendedName>
        <fullName evidence="1">non-specific serine/threonine protein kinase</fullName>
        <ecNumber evidence="1">2.7.11.1</ecNumber>
    </recommendedName>
</protein>
<dbReference type="OrthoDB" id="5979581at2759"/>
<evidence type="ECO:0000313" key="10">
    <source>
        <dbReference type="EMBL" id="EHK96083.1"/>
    </source>
</evidence>
<dbReference type="InterPro" id="IPR051334">
    <property type="entry name" value="SRPK"/>
</dbReference>
<dbReference type="AlphaFoldDB" id="H0EZH3"/>
<comment type="catalytic activity">
    <reaction evidence="8">
        <text>L-seryl-[protein] + ATP = O-phospho-L-seryl-[protein] + ADP + H(+)</text>
        <dbReference type="Rhea" id="RHEA:17989"/>
        <dbReference type="Rhea" id="RHEA-COMP:9863"/>
        <dbReference type="Rhea" id="RHEA-COMP:11604"/>
        <dbReference type="ChEBI" id="CHEBI:15378"/>
        <dbReference type="ChEBI" id="CHEBI:29999"/>
        <dbReference type="ChEBI" id="CHEBI:30616"/>
        <dbReference type="ChEBI" id="CHEBI:83421"/>
        <dbReference type="ChEBI" id="CHEBI:456216"/>
        <dbReference type="EC" id="2.7.11.1"/>
    </reaction>
</comment>
<accession>H0EZH3</accession>
<dbReference type="GO" id="GO:0005524">
    <property type="term" value="F:ATP binding"/>
    <property type="evidence" value="ECO:0007669"/>
    <property type="project" value="UniProtKB-KW"/>
</dbReference>
<dbReference type="GO" id="GO:0050684">
    <property type="term" value="P:regulation of mRNA processing"/>
    <property type="evidence" value="ECO:0007669"/>
    <property type="project" value="TreeGrafter"/>
</dbReference>
<feature type="compositionally biased region" description="Basic and acidic residues" evidence="9">
    <location>
        <begin position="179"/>
        <end position="201"/>
    </location>
</feature>
<keyword evidence="4" id="KW-0547">Nucleotide-binding</keyword>
<dbReference type="GO" id="GO:0000245">
    <property type="term" value="P:spliceosomal complex assembly"/>
    <property type="evidence" value="ECO:0007669"/>
    <property type="project" value="TreeGrafter"/>
</dbReference>
<keyword evidence="6" id="KW-0067">ATP-binding</keyword>
<organism evidence="10 11">
    <name type="scientific">Glarea lozoyensis (strain ATCC 74030 / MF5533)</name>
    <dbReference type="NCBI Taxonomy" id="1104152"/>
    <lineage>
        <taxon>Eukaryota</taxon>
        <taxon>Fungi</taxon>
        <taxon>Dikarya</taxon>
        <taxon>Ascomycota</taxon>
        <taxon>Pezizomycotina</taxon>
        <taxon>Leotiomycetes</taxon>
        <taxon>Helotiales</taxon>
        <taxon>Helotiaceae</taxon>
        <taxon>Glarea</taxon>
    </lineage>
</organism>
<evidence type="ECO:0000256" key="7">
    <source>
        <dbReference type="ARBA" id="ARBA00047899"/>
    </source>
</evidence>
<reference evidence="10 11" key="1">
    <citation type="journal article" date="2012" name="Eukaryot. Cell">
        <title>Genome sequence of the fungus Glarea lozoyensis: the first genome sequence of a species from the Helotiaceae family.</title>
        <authorList>
            <person name="Youssar L."/>
            <person name="Gruening B.A."/>
            <person name="Erxleben A."/>
            <person name="Guenther S."/>
            <person name="Huettel W."/>
        </authorList>
    </citation>
    <scope>NUCLEOTIDE SEQUENCE [LARGE SCALE GENOMIC DNA]</scope>
    <source>
        <strain evidence="11">ATCC 74030 / MF5533</strain>
    </source>
</reference>
<feature type="region of interest" description="Disordered" evidence="9">
    <location>
        <begin position="163"/>
        <end position="210"/>
    </location>
</feature>
<dbReference type="PANTHER" id="PTHR47634:SF9">
    <property type="entry name" value="PROTEIN KINASE DOMAIN-CONTAINING PROTEIN-RELATED"/>
    <property type="match status" value="1"/>
</dbReference>